<dbReference type="InterPro" id="IPR025591">
    <property type="entry name" value="RloB"/>
</dbReference>
<keyword evidence="2" id="KW-1185">Reference proteome</keyword>
<evidence type="ECO:0000313" key="1">
    <source>
        <dbReference type="EMBL" id="QXB18792.1"/>
    </source>
</evidence>
<dbReference type="Pfam" id="PF13707">
    <property type="entry name" value="RloB"/>
    <property type="match status" value="1"/>
</dbReference>
<evidence type="ECO:0000313" key="2">
    <source>
        <dbReference type="Proteomes" id="UP000683520"/>
    </source>
</evidence>
<gene>
    <name evidence="1" type="ORF">I6L55_01335</name>
</gene>
<sequence length="219" mass="24779">MNSRNVRSARQNKFRGKAASANSRSLKAVFLIVTEGVTEKNYFEMDCFRDKSVKVEVRQGDKPDPPALLRTADDWLAQLKRSKDLQPGDQAWVVLDEDAATPEQLGEVFRWAAERKDRGVAFSVPSFEAWLLLHYAEAKGVRSQKEVEAALKTYWPTFTKTAKPKFTMEQIQQAVSRASRKVGTEYASIEEFDEQVGRHASVTTVHLLVQLLLASLYGR</sequence>
<reference evidence="1 2" key="1">
    <citation type="submission" date="2021-06" db="EMBL/GenBank/DDBJ databases">
        <title>FDA dAtabase for Regulatory Grade micrObial Sequences (FDA-ARGOS): Supporting development and validation of Infectious Disease Dx tests.</title>
        <authorList>
            <person name="Sproer C."/>
            <person name="Gronow S."/>
            <person name="Severitt S."/>
            <person name="Schroder I."/>
            <person name="Tallon L."/>
            <person name="Sadzewicz L."/>
            <person name="Zhao X."/>
            <person name="Boylan J."/>
            <person name="Ott S."/>
            <person name="Bowen H."/>
            <person name="Vavikolanu K."/>
            <person name="Mehta A."/>
            <person name="Aluvathingal J."/>
            <person name="Nadendla S."/>
            <person name="Lowell S."/>
            <person name="Myers T."/>
            <person name="Yan Y."/>
        </authorList>
    </citation>
    <scope>NUCLEOTIDE SEQUENCE [LARGE SCALE GENOMIC DNA]</scope>
    <source>
        <strain evidence="1 2">FDAARGOS 1425</strain>
    </source>
</reference>
<dbReference type="RefSeq" id="WP_092100355.1">
    <property type="nucleotide sequence ID" value="NZ_CP047198.1"/>
</dbReference>
<dbReference type="Proteomes" id="UP000683520">
    <property type="component" value="Chromosome"/>
</dbReference>
<name>A0ABX8KWE1_9CORY</name>
<proteinExistence type="predicted"/>
<dbReference type="GeneID" id="92748815"/>
<organism evidence="1 2">
    <name type="scientific">Corynebacterium coyleae</name>
    <dbReference type="NCBI Taxonomy" id="53374"/>
    <lineage>
        <taxon>Bacteria</taxon>
        <taxon>Bacillati</taxon>
        <taxon>Actinomycetota</taxon>
        <taxon>Actinomycetes</taxon>
        <taxon>Mycobacteriales</taxon>
        <taxon>Corynebacteriaceae</taxon>
        <taxon>Corynebacterium</taxon>
    </lineage>
</organism>
<accession>A0ABX8KWE1</accession>
<dbReference type="EMBL" id="CP077302">
    <property type="protein sequence ID" value="QXB18792.1"/>
    <property type="molecule type" value="Genomic_DNA"/>
</dbReference>
<protein>
    <submittedName>
        <fullName evidence="1">RloB family protein</fullName>
    </submittedName>
</protein>